<dbReference type="GO" id="GO:0046872">
    <property type="term" value="F:metal ion binding"/>
    <property type="evidence" value="ECO:0007669"/>
    <property type="project" value="UniProtKB-KW"/>
</dbReference>
<protein>
    <submittedName>
        <fullName evidence="4">Uncharacterized protein</fullName>
    </submittedName>
</protein>
<evidence type="ECO:0000313" key="5">
    <source>
        <dbReference type="Proteomes" id="UP000245959"/>
    </source>
</evidence>
<dbReference type="Gene3D" id="3.20.20.100">
    <property type="entry name" value="NADP-dependent oxidoreductase domain"/>
    <property type="match status" value="1"/>
</dbReference>
<keyword evidence="3" id="KW-0411">Iron-sulfur</keyword>
<evidence type="ECO:0000256" key="2">
    <source>
        <dbReference type="ARBA" id="ARBA00023004"/>
    </source>
</evidence>
<keyword evidence="1" id="KW-0479">Metal-binding</keyword>
<gene>
    <name evidence="4" type="ORF">C8D82_10990</name>
</gene>
<dbReference type="PANTHER" id="PTHR43312">
    <property type="entry name" value="D-THREO-ALDOSE 1-DEHYDROGENASE"/>
    <property type="match status" value="1"/>
</dbReference>
<dbReference type="InterPro" id="IPR017896">
    <property type="entry name" value="4Fe4S_Fe-S-bd"/>
</dbReference>
<dbReference type="InterPro" id="IPR036812">
    <property type="entry name" value="NAD(P)_OxRdtase_dom_sf"/>
</dbReference>
<dbReference type="EMBL" id="QEKH01000009">
    <property type="protein sequence ID" value="PVY43405.1"/>
    <property type="molecule type" value="Genomic_DNA"/>
</dbReference>
<dbReference type="OrthoDB" id="9773828at2"/>
<dbReference type="InterPro" id="IPR009051">
    <property type="entry name" value="Helical_ferredxn"/>
</dbReference>
<dbReference type="PROSITE" id="PS00198">
    <property type="entry name" value="4FE4S_FER_1"/>
    <property type="match status" value="2"/>
</dbReference>
<dbReference type="SUPFAM" id="SSF46548">
    <property type="entry name" value="alpha-helical ferredoxin"/>
    <property type="match status" value="1"/>
</dbReference>
<dbReference type="GO" id="GO:0051536">
    <property type="term" value="F:iron-sulfur cluster binding"/>
    <property type="evidence" value="ECO:0007669"/>
    <property type="project" value="UniProtKB-KW"/>
</dbReference>
<keyword evidence="5" id="KW-1185">Reference proteome</keyword>
<evidence type="ECO:0000313" key="4">
    <source>
        <dbReference type="EMBL" id="PVY43405.1"/>
    </source>
</evidence>
<evidence type="ECO:0000256" key="1">
    <source>
        <dbReference type="ARBA" id="ARBA00022723"/>
    </source>
</evidence>
<reference evidence="4 5" key="1">
    <citation type="submission" date="2018-04" db="EMBL/GenBank/DDBJ databases">
        <title>Genomic Encyclopedia of Type Strains, Phase IV (KMG-IV): sequencing the most valuable type-strain genomes for metagenomic binning, comparative biology and taxonomic classification.</title>
        <authorList>
            <person name="Goeker M."/>
        </authorList>
    </citation>
    <scope>NUCLEOTIDE SEQUENCE [LARGE SCALE GENOMIC DNA]</scope>
    <source>
        <strain evidence="4 5">DSM 14823</strain>
    </source>
</reference>
<dbReference type="Pfam" id="PF13187">
    <property type="entry name" value="Fer4_9"/>
    <property type="match status" value="1"/>
</dbReference>
<name>A0A2U1B3Z5_9BACT</name>
<dbReference type="Proteomes" id="UP000245959">
    <property type="component" value="Unassembled WGS sequence"/>
</dbReference>
<accession>A0A2U1B3Z5</accession>
<dbReference type="InterPro" id="IPR053135">
    <property type="entry name" value="AKR2_Oxidoreductase"/>
</dbReference>
<organism evidence="4 5">
    <name type="scientific">Victivallis vadensis</name>
    <dbReference type="NCBI Taxonomy" id="172901"/>
    <lineage>
        <taxon>Bacteria</taxon>
        <taxon>Pseudomonadati</taxon>
        <taxon>Lentisphaerota</taxon>
        <taxon>Lentisphaeria</taxon>
        <taxon>Victivallales</taxon>
        <taxon>Victivallaceae</taxon>
        <taxon>Victivallis</taxon>
    </lineage>
</organism>
<dbReference type="Gene3D" id="1.10.1060.10">
    <property type="entry name" value="Alpha-helical ferredoxin"/>
    <property type="match status" value="1"/>
</dbReference>
<dbReference type="RefSeq" id="WP_116883585.1">
    <property type="nucleotide sequence ID" value="NZ_CABMMC010000034.1"/>
</dbReference>
<dbReference type="CDD" id="cd19096">
    <property type="entry name" value="AKR_Fe-S_oxidoreductase"/>
    <property type="match status" value="1"/>
</dbReference>
<dbReference type="Pfam" id="PF00248">
    <property type="entry name" value="Aldo_ket_red"/>
    <property type="match status" value="1"/>
</dbReference>
<dbReference type="PROSITE" id="PS51379">
    <property type="entry name" value="4FE4S_FER_2"/>
    <property type="match status" value="1"/>
</dbReference>
<dbReference type="AlphaFoldDB" id="A0A2U1B3Z5"/>
<dbReference type="InterPro" id="IPR023210">
    <property type="entry name" value="NADP_OxRdtase_dom"/>
</dbReference>
<sequence length="375" mass="41412">MIYHDFGKTGFRISALGFGAMRLPIPENADREATADLGDAVELLRHGIRSGINYIDTAYFYCNGRSELAVGLALEDGWRDRVALSTKLPVGDVKKPDDARRILEDQLRKLRTDHIDFYHFHGIGRDAFDNIIRPLKLIELMEKCKDEGLIRHLSFSFHDPNPHTMIELLDTGAFSSVLCQYNLLDRSNLAGIRHARELGVGVVVMGPVGGGRLAFKGGVFEDALGGRLSTPELAVRFVLSTPGVCCALSGMGDAGMVDGNVRVASSDTRLTEAELAAVDRVAADCDKLKSLYCTGCNYCTPVCPAKVNIPRCFEALIYDRVYNLARTAEQRYRAIPGNDKERNASACVGCGACEKKCPQHIPIRQRLRECVERFR</sequence>
<proteinExistence type="predicted"/>
<dbReference type="SUPFAM" id="SSF51430">
    <property type="entry name" value="NAD(P)-linked oxidoreductase"/>
    <property type="match status" value="1"/>
</dbReference>
<comment type="caution">
    <text evidence="4">The sequence shown here is derived from an EMBL/GenBank/DDBJ whole genome shotgun (WGS) entry which is preliminary data.</text>
</comment>
<evidence type="ECO:0000256" key="3">
    <source>
        <dbReference type="ARBA" id="ARBA00023014"/>
    </source>
</evidence>
<dbReference type="PANTHER" id="PTHR43312:SF2">
    <property type="entry name" value="OXIDOREDUCTASE"/>
    <property type="match status" value="1"/>
</dbReference>
<dbReference type="InterPro" id="IPR017900">
    <property type="entry name" value="4Fe4S_Fe_S_CS"/>
</dbReference>
<keyword evidence="2" id="KW-0408">Iron</keyword>
<dbReference type="GeneID" id="78294892"/>